<keyword evidence="3" id="KW-1185">Reference proteome</keyword>
<dbReference type="RefSeq" id="WP_262567008.1">
    <property type="nucleotide sequence ID" value="NZ_JAPFCC010000001.1"/>
</dbReference>
<protein>
    <submittedName>
        <fullName evidence="2">Uncharacterized protein</fullName>
    </submittedName>
</protein>
<keyword evidence="1" id="KW-0472">Membrane</keyword>
<name>A0ABT3MRM4_9GAMM</name>
<feature type="transmembrane region" description="Helical" evidence="1">
    <location>
        <begin position="421"/>
        <end position="445"/>
    </location>
</feature>
<proteinExistence type="predicted"/>
<evidence type="ECO:0000256" key="1">
    <source>
        <dbReference type="SAM" id="Phobius"/>
    </source>
</evidence>
<organism evidence="2 3">
    <name type="scientific">Endozoicomonas gorgoniicola</name>
    <dbReference type="NCBI Taxonomy" id="1234144"/>
    <lineage>
        <taxon>Bacteria</taxon>
        <taxon>Pseudomonadati</taxon>
        <taxon>Pseudomonadota</taxon>
        <taxon>Gammaproteobacteria</taxon>
        <taxon>Oceanospirillales</taxon>
        <taxon>Endozoicomonadaceae</taxon>
        <taxon>Endozoicomonas</taxon>
    </lineage>
</organism>
<keyword evidence="1" id="KW-1133">Transmembrane helix</keyword>
<keyword evidence="1" id="KW-0812">Transmembrane</keyword>
<accession>A0ABT3MRM4</accession>
<dbReference type="EMBL" id="JAPFCC010000001">
    <property type="protein sequence ID" value="MCW7552026.1"/>
    <property type="molecule type" value="Genomic_DNA"/>
</dbReference>
<gene>
    <name evidence="2" type="ORF">NX722_05090</name>
</gene>
<comment type="caution">
    <text evidence="2">The sequence shown here is derived from an EMBL/GenBank/DDBJ whole genome shotgun (WGS) entry which is preliminary data.</text>
</comment>
<evidence type="ECO:0000313" key="2">
    <source>
        <dbReference type="EMBL" id="MCW7552026.1"/>
    </source>
</evidence>
<reference evidence="2 3" key="1">
    <citation type="submission" date="2022-10" db="EMBL/GenBank/DDBJ databases">
        <title>High-quality genome sequences of two octocoral-associated bacteria, Endozoicomonas euniceicola EF212 and Endozoicomonas gorgoniicola PS125.</title>
        <authorList>
            <person name="Chiou Y.-J."/>
            <person name="Chen Y.-H."/>
        </authorList>
    </citation>
    <scope>NUCLEOTIDE SEQUENCE [LARGE SCALE GENOMIC DNA]</scope>
    <source>
        <strain evidence="2 3">PS125</strain>
    </source>
</reference>
<dbReference type="Proteomes" id="UP001209854">
    <property type="component" value="Unassembled WGS sequence"/>
</dbReference>
<evidence type="ECO:0000313" key="3">
    <source>
        <dbReference type="Proteomes" id="UP001209854"/>
    </source>
</evidence>
<sequence length="460" mass="51214">MFLFFTLAIKSYADEKVVKRCQALEDYTEEHHLWDTCINFLSQSGYSDYEPHAIHESVDLNYDLRQIIKNSKSKRFVIFLAEAGYMSEGTIKIEDLDIAFVGVKNSTSNKSHIVMVEPPSPTVNPKAPNKKPGAFIRFDAPAKQLMFKNITLSDVNTHMDHPAPDTTKPIVSTGLIDITSAQSVVIDDSEVESHYHKDAIYFGCGDSALLSDFSLTNSTIKIPAESSHAIDFHCGKKGVHYNAQIAFTTFGFNTAPVGRSPAAKTPTPTNWANKTTSTTTSAFSLPFKDTMIHIDVEGSVKFTNSPCNRLKYTDKQSIQHQVPLDQTLFVDDVMSFDGLLTITEINSPSGTYFTHENHKRIVDDTFYLQELCPVKLDQYNAKKLSNFLPSRVLIQSRLGGQPVTKDETDWESKYYAKNTHAIATTVTTAVLAIATLGLAGATAYYRHKAHKYSHTELVGE</sequence>